<evidence type="ECO:0000256" key="1">
    <source>
        <dbReference type="ARBA" id="ARBA00010928"/>
    </source>
</evidence>
<gene>
    <name evidence="4" type="ORF">NEA10_14015</name>
</gene>
<dbReference type="RefSeq" id="WP_252661412.1">
    <property type="nucleotide sequence ID" value="NZ_CP098611.1"/>
</dbReference>
<evidence type="ECO:0000313" key="5">
    <source>
        <dbReference type="Proteomes" id="UP001056708"/>
    </source>
</evidence>
<dbReference type="EMBL" id="CP098611">
    <property type="protein sequence ID" value="USR89964.1"/>
    <property type="molecule type" value="Genomic_DNA"/>
</dbReference>
<reference evidence="4" key="1">
    <citation type="submission" date="2022-06" db="EMBL/GenBank/DDBJ databases">
        <title>Genome sequence of Phormidium yuhuli AB48 isolated from an industrial photobioreactor environment.</title>
        <authorList>
            <person name="Qiu Y."/>
            <person name="Noonan A.J.C."/>
            <person name="Dofher K."/>
            <person name="Koch M."/>
            <person name="Kieft B."/>
            <person name="Lin X."/>
            <person name="Ziels R.M."/>
            <person name="Hallam S.J."/>
        </authorList>
    </citation>
    <scope>NUCLEOTIDE SEQUENCE</scope>
    <source>
        <strain evidence="4">AB48</strain>
    </source>
</reference>
<dbReference type="InterPro" id="IPR036291">
    <property type="entry name" value="NAD(P)-bd_dom_sf"/>
</dbReference>
<organism evidence="4 5">
    <name type="scientific">Phormidium yuhuli AB48</name>
    <dbReference type="NCBI Taxonomy" id="2940671"/>
    <lineage>
        <taxon>Bacteria</taxon>
        <taxon>Bacillati</taxon>
        <taxon>Cyanobacteriota</taxon>
        <taxon>Cyanophyceae</taxon>
        <taxon>Oscillatoriophycideae</taxon>
        <taxon>Oscillatoriales</taxon>
        <taxon>Oscillatoriaceae</taxon>
        <taxon>Phormidium</taxon>
        <taxon>Phormidium yuhuli</taxon>
    </lineage>
</organism>
<dbReference type="PANTHER" id="PTHR43377">
    <property type="entry name" value="BILIVERDIN REDUCTASE A"/>
    <property type="match status" value="1"/>
</dbReference>
<dbReference type="InterPro" id="IPR004104">
    <property type="entry name" value="Gfo/Idh/MocA-like_OxRdtase_C"/>
</dbReference>
<dbReference type="Pfam" id="PF02894">
    <property type="entry name" value="GFO_IDH_MocA_C"/>
    <property type="match status" value="1"/>
</dbReference>
<comment type="similarity">
    <text evidence="1">Belongs to the Gfo/Idh/MocA family.</text>
</comment>
<proteinExistence type="inferred from homology"/>
<accession>A0ABY5ANZ6</accession>
<dbReference type="Gene3D" id="3.30.360.10">
    <property type="entry name" value="Dihydrodipicolinate Reductase, domain 2"/>
    <property type="match status" value="1"/>
</dbReference>
<feature type="domain" description="Gfo/Idh/MocA-like oxidoreductase C-terminal" evidence="3">
    <location>
        <begin position="146"/>
        <end position="324"/>
    </location>
</feature>
<evidence type="ECO:0000259" key="2">
    <source>
        <dbReference type="Pfam" id="PF01408"/>
    </source>
</evidence>
<dbReference type="Proteomes" id="UP001056708">
    <property type="component" value="Chromosome"/>
</dbReference>
<dbReference type="InterPro" id="IPR051450">
    <property type="entry name" value="Gfo/Idh/MocA_Oxidoreductases"/>
</dbReference>
<protein>
    <submittedName>
        <fullName evidence="4">Gfo/Idh/MocA family oxidoreductase</fullName>
    </submittedName>
</protein>
<dbReference type="SUPFAM" id="SSF51735">
    <property type="entry name" value="NAD(P)-binding Rossmann-fold domains"/>
    <property type="match status" value="1"/>
</dbReference>
<evidence type="ECO:0000259" key="3">
    <source>
        <dbReference type="Pfam" id="PF02894"/>
    </source>
</evidence>
<sequence length="333" mass="37163">MVLQQPIRVGLVGTGFVARWRSQALLDDDRAELVAVAGRDRQRSYEFTQDWGGAPCADWQELLERPDLDLIFISSLNHHRGAIAQGALERGKHVVAEYPLALIPAQAQALLTLAQQQQRLLHIAHIELLGGLHQAFVDYLPHLGGISDVRYCTINPKDPAPRRWTYSPEQFGFPLIGALSRLHRLISVLGQVESVTAQARFWPQTPTPYYRACLCKAQLRFCSGVFADVLYGKGDRFLTQEHLLEARGVGGVLRLTPEEGHLKQGNHQESISIGPRRGLFAQDTQRVVDYLCQGRPLYLDPRSSLYSLTVAEAVRLAVKRDAPVYLGDGDCLQ</sequence>
<keyword evidence="5" id="KW-1185">Reference proteome</keyword>
<dbReference type="InterPro" id="IPR000683">
    <property type="entry name" value="Gfo/Idh/MocA-like_OxRdtase_N"/>
</dbReference>
<dbReference type="Pfam" id="PF01408">
    <property type="entry name" value="GFO_IDH_MocA"/>
    <property type="match status" value="1"/>
</dbReference>
<dbReference type="PANTHER" id="PTHR43377:SF10">
    <property type="entry name" value="BILIVERDIN REDUCTASE"/>
    <property type="match status" value="1"/>
</dbReference>
<evidence type="ECO:0000313" key="4">
    <source>
        <dbReference type="EMBL" id="USR89964.1"/>
    </source>
</evidence>
<dbReference type="Gene3D" id="3.40.50.720">
    <property type="entry name" value="NAD(P)-binding Rossmann-like Domain"/>
    <property type="match status" value="1"/>
</dbReference>
<name>A0ABY5ANZ6_9CYAN</name>
<feature type="domain" description="Gfo/Idh/MocA-like oxidoreductase N-terminal" evidence="2">
    <location>
        <begin position="7"/>
        <end position="125"/>
    </location>
</feature>